<reference evidence="1" key="1">
    <citation type="submission" date="2018-11" db="EMBL/GenBank/DDBJ databases">
        <authorList>
            <person name="Grassa J C."/>
        </authorList>
    </citation>
    <scope>NUCLEOTIDE SEQUENCE [LARGE SCALE GENOMIC DNA]</scope>
</reference>
<reference evidence="1" key="2">
    <citation type="submission" date="2021-03" db="UniProtKB">
        <authorList>
            <consortium name="EnsemblPlants"/>
        </authorList>
    </citation>
    <scope>IDENTIFICATION</scope>
</reference>
<dbReference type="EMBL" id="UZAU01000247">
    <property type="status" value="NOT_ANNOTATED_CDS"/>
    <property type="molecule type" value="Genomic_DNA"/>
</dbReference>
<protein>
    <submittedName>
        <fullName evidence="1">Uncharacterized protein</fullName>
    </submittedName>
</protein>
<organism evidence="1 2">
    <name type="scientific">Cannabis sativa</name>
    <name type="common">Hemp</name>
    <name type="synonym">Marijuana</name>
    <dbReference type="NCBI Taxonomy" id="3483"/>
    <lineage>
        <taxon>Eukaryota</taxon>
        <taxon>Viridiplantae</taxon>
        <taxon>Streptophyta</taxon>
        <taxon>Embryophyta</taxon>
        <taxon>Tracheophyta</taxon>
        <taxon>Spermatophyta</taxon>
        <taxon>Magnoliopsida</taxon>
        <taxon>eudicotyledons</taxon>
        <taxon>Gunneridae</taxon>
        <taxon>Pentapetalae</taxon>
        <taxon>rosids</taxon>
        <taxon>fabids</taxon>
        <taxon>Rosales</taxon>
        <taxon>Cannabaceae</taxon>
        <taxon>Cannabis</taxon>
    </lineage>
</organism>
<dbReference type="Gramene" id="evm.model.03.208">
    <property type="protein sequence ID" value="cds.evm.model.03.208"/>
    <property type="gene ID" value="evm.TU.03.208"/>
</dbReference>
<keyword evidence="2" id="KW-1185">Reference proteome</keyword>
<name>A0A803P7V9_CANSA</name>
<proteinExistence type="predicted"/>
<evidence type="ECO:0000313" key="2">
    <source>
        <dbReference type="Proteomes" id="UP000596661"/>
    </source>
</evidence>
<dbReference type="AlphaFoldDB" id="A0A803P7V9"/>
<evidence type="ECO:0000313" key="1">
    <source>
        <dbReference type="EnsemblPlants" id="cds.evm.model.03.208"/>
    </source>
</evidence>
<dbReference type="EnsemblPlants" id="evm.model.03.208">
    <property type="protein sequence ID" value="cds.evm.model.03.208"/>
    <property type="gene ID" value="evm.TU.03.208"/>
</dbReference>
<accession>A0A803P7V9</accession>
<dbReference type="Proteomes" id="UP000596661">
    <property type="component" value="Chromosome 3"/>
</dbReference>
<sequence>MGVWGKISHHRSVPFPELMLVQFDELPDRDVLKACDGVVVAMWLLRELGEALPHLSRWVPPAMGSYSICTNTSMVMGRGFVGFGCVIQGGDVAVWAAWAFGAVVKFEVLMVGWLGCLISICC</sequence>